<feature type="compositionally biased region" description="Polar residues" evidence="1">
    <location>
        <begin position="71"/>
        <end position="87"/>
    </location>
</feature>
<dbReference type="EMBL" id="JBBXMP010000052">
    <property type="protein sequence ID" value="KAL0065131.1"/>
    <property type="molecule type" value="Genomic_DNA"/>
</dbReference>
<dbReference type="Proteomes" id="UP001437256">
    <property type="component" value="Unassembled WGS sequence"/>
</dbReference>
<comment type="caution">
    <text evidence="2">The sequence shown here is derived from an EMBL/GenBank/DDBJ whole genome shotgun (WGS) entry which is preliminary data.</text>
</comment>
<reference evidence="2 3" key="1">
    <citation type="submission" date="2024-05" db="EMBL/GenBank/DDBJ databases">
        <title>A draft genome resource for the thread blight pathogen Marasmius tenuissimus strain MS-2.</title>
        <authorList>
            <person name="Yulfo-Soto G.E."/>
            <person name="Baruah I.K."/>
            <person name="Amoako-Attah I."/>
            <person name="Bukari Y."/>
            <person name="Meinhardt L.W."/>
            <person name="Bailey B.A."/>
            <person name="Cohen S.P."/>
        </authorList>
    </citation>
    <scope>NUCLEOTIDE SEQUENCE [LARGE SCALE GENOMIC DNA]</scope>
    <source>
        <strain evidence="2 3">MS-2</strain>
    </source>
</reference>
<proteinExistence type="predicted"/>
<gene>
    <name evidence="2" type="ORF">AAF712_007967</name>
</gene>
<feature type="region of interest" description="Disordered" evidence="1">
    <location>
        <begin position="24"/>
        <end position="51"/>
    </location>
</feature>
<name>A0ABR2ZVL9_9AGAR</name>
<sequence>MKLTEQLQSDITIRELVARIAEKQQADLDRNTSSEPKEGHPVAGHGSSNFHTTFPGFNSGSFSGDIRVNNVAGNQHNSSNESRSFTANSYNNGNYAGGYYVGG</sequence>
<evidence type="ECO:0000313" key="2">
    <source>
        <dbReference type="EMBL" id="KAL0065131.1"/>
    </source>
</evidence>
<evidence type="ECO:0000256" key="1">
    <source>
        <dbReference type="SAM" id="MobiDB-lite"/>
    </source>
</evidence>
<evidence type="ECO:0000313" key="3">
    <source>
        <dbReference type="Proteomes" id="UP001437256"/>
    </source>
</evidence>
<organism evidence="2 3">
    <name type="scientific">Marasmius tenuissimus</name>
    <dbReference type="NCBI Taxonomy" id="585030"/>
    <lineage>
        <taxon>Eukaryota</taxon>
        <taxon>Fungi</taxon>
        <taxon>Dikarya</taxon>
        <taxon>Basidiomycota</taxon>
        <taxon>Agaricomycotina</taxon>
        <taxon>Agaricomycetes</taxon>
        <taxon>Agaricomycetidae</taxon>
        <taxon>Agaricales</taxon>
        <taxon>Marasmiineae</taxon>
        <taxon>Marasmiaceae</taxon>
        <taxon>Marasmius</taxon>
    </lineage>
</organism>
<keyword evidence="3" id="KW-1185">Reference proteome</keyword>
<feature type="compositionally biased region" description="Basic and acidic residues" evidence="1">
    <location>
        <begin position="24"/>
        <end position="40"/>
    </location>
</feature>
<protein>
    <submittedName>
        <fullName evidence="2">Uncharacterized protein</fullName>
    </submittedName>
</protein>
<accession>A0ABR2ZVL9</accession>
<feature type="region of interest" description="Disordered" evidence="1">
    <location>
        <begin position="68"/>
        <end position="103"/>
    </location>
</feature>